<dbReference type="GO" id="GO:0003677">
    <property type="term" value="F:DNA binding"/>
    <property type="evidence" value="ECO:0007669"/>
    <property type="project" value="UniProtKB-KW"/>
</dbReference>
<dbReference type="STRING" id="1236971.JCM9152_4448"/>
<dbReference type="InterPro" id="IPR001387">
    <property type="entry name" value="Cro/C1-type_HTH"/>
</dbReference>
<dbReference type="AlphaFoldDB" id="W4QL95"/>
<proteinExistence type="predicted"/>
<dbReference type="PANTHER" id="PTHR46558:SF11">
    <property type="entry name" value="HTH-TYPE TRANSCRIPTIONAL REGULATOR XRE"/>
    <property type="match status" value="1"/>
</dbReference>
<keyword evidence="1" id="KW-0238">DNA-binding</keyword>
<accession>W4QL95</accession>
<dbReference type="Gene3D" id="1.10.260.40">
    <property type="entry name" value="lambda repressor-like DNA-binding domains"/>
    <property type="match status" value="1"/>
</dbReference>
<evidence type="ECO:0000313" key="3">
    <source>
        <dbReference type="EMBL" id="GAE32861.1"/>
    </source>
</evidence>
<dbReference type="Pfam" id="PF01381">
    <property type="entry name" value="HTH_3"/>
    <property type="match status" value="1"/>
</dbReference>
<dbReference type="InterPro" id="IPR010982">
    <property type="entry name" value="Lambda_DNA-bd_dom_sf"/>
</dbReference>
<dbReference type="Proteomes" id="UP000018895">
    <property type="component" value="Unassembled WGS sequence"/>
</dbReference>
<keyword evidence="4" id="KW-1185">Reference proteome</keyword>
<dbReference type="CDD" id="cd00093">
    <property type="entry name" value="HTH_XRE"/>
    <property type="match status" value="1"/>
</dbReference>
<feature type="domain" description="HTH cro/C1-type" evidence="2">
    <location>
        <begin position="1"/>
        <end position="46"/>
    </location>
</feature>
<dbReference type="EMBL" id="BAUU01000058">
    <property type="protein sequence ID" value="GAE32861.1"/>
    <property type="molecule type" value="Genomic_DNA"/>
</dbReference>
<comment type="caution">
    <text evidence="3">The sequence shown here is derived from an EMBL/GenBank/DDBJ whole genome shotgun (WGS) entry which is preliminary data.</text>
</comment>
<gene>
    <name evidence="3" type="ORF">JCM9152_4448</name>
</gene>
<dbReference type="PANTHER" id="PTHR46558">
    <property type="entry name" value="TRACRIPTIONAL REGULATORY PROTEIN-RELATED-RELATED"/>
    <property type="match status" value="1"/>
</dbReference>
<evidence type="ECO:0000256" key="1">
    <source>
        <dbReference type="ARBA" id="ARBA00023125"/>
    </source>
</evidence>
<evidence type="ECO:0000313" key="4">
    <source>
        <dbReference type="Proteomes" id="UP000018895"/>
    </source>
</evidence>
<dbReference type="SMART" id="SM00530">
    <property type="entry name" value="HTH_XRE"/>
    <property type="match status" value="1"/>
</dbReference>
<organism evidence="3 4">
    <name type="scientific">Halalkalibacter hemicellulosilyticusJCM 9152</name>
    <dbReference type="NCBI Taxonomy" id="1236971"/>
    <lineage>
        <taxon>Bacteria</taxon>
        <taxon>Bacillati</taxon>
        <taxon>Bacillota</taxon>
        <taxon>Bacilli</taxon>
        <taxon>Bacillales</taxon>
        <taxon>Bacillaceae</taxon>
        <taxon>Halalkalibacter</taxon>
    </lineage>
</organism>
<evidence type="ECO:0000259" key="2">
    <source>
        <dbReference type="PROSITE" id="PS50943"/>
    </source>
</evidence>
<dbReference type="SUPFAM" id="SSF47413">
    <property type="entry name" value="lambda repressor-like DNA-binding domains"/>
    <property type="match status" value="1"/>
</dbReference>
<dbReference type="PROSITE" id="PS50943">
    <property type="entry name" value="HTH_CROC1"/>
    <property type="match status" value="1"/>
</dbReference>
<name>W4QL95_9BACI</name>
<protein>
    <recommendedName>
        <fullName evidence="2">HTH cro/C1-type domain-containing protein</fullName>
    </recommendedName>
</protein>
<sequence>MNQKELAEVLNISQSAIANYENGIKEPNMQMIVNMSEFFNVSTDFLLAVSSVPDEKKTLNVINRLPENERKKVTKDIEMYAEFLVLKTLYDR</sequence>
<reference evidence="3" key="1">
    <citation type="journal article" date="2014" name="Genome Announc.">
        <title>Draft Genome Sequences of Three Alkaliphilic Bacillus Strains, Bacillus wakoensis JCM 9140T, Bacillus akibai JCM 9157T, and Bacillus hemicellulosilyticus JCM 9152T.</title>
        <authorList>
            <person name="Yuki M."/>
            <person name="Oshima K."/>
            <person name="Suda W."/>
            <person name="Oshida Y."/>
            <person name="Kitamura K."/>
            <person name="Iida T."/>
            <person name="Hattori M."/>
            <person name="Ohkuma M."/>
        </authorList>
    </citation>
    <scope>NUCLEOTIDE SEQUENCE [LARGE SCALE GENOMIC DNA]</scope>
    <source>
        <strain evidence="3">JCM 9152</strain>
    </source>
</reference>